<dbReference type="EMBL" id="GBRH01258385">
    <property type="protein sequence ID" value="JAD39510.1"/>
    <property type="molecule type" value="Transcribed_RNA"/>
</dbReference>
<reference evidence="1" key="2">
    <citation type="journal article" date="2015" name="Data Brief">
        <title>Shoot transcriptome of the giant reed, Arundo donax.</title>
        <authorList>
            <person name="Barrero R.A."/>
            <person name="Guerrero F.D."/>
            <person name="Moolhuijzen P."/>
            <person name="Goolsby J.A."/>
            <person name="Tidwell J."/>
            <person name="Bellgard S.E."/>
            <person name="Bellgard M.I."/>
        </authorList>
    </citation>
    <scope>NUCLEOTIDE SEQUENCE</scope>
    <source>
        <tissue evidence="1">Shoot tissue taken approximately 20 cm above the soil surface</tissue>
    </source>
</reference>
<sequence>MSVTDGSCRGNEN</sequence>
<accession>A0A0A8ZRW4</accession>
<proteinExistence type="predicted"/>
<name>A0A0A8ZRW4_ARUDO</name>
<evidence type="ECO:0000313" key="1">
    <source>
        <dbReference type="EMBL" id="JAD39510.1"/>
    </source>
</evidence>
<protein>
    <submittedName>
        <fullName evidence="1">Uncharacterized protein</fullName>
    </submittedName>
</protein>
<organism evidence="1">
    <name type="scientific">Arundo donax</name>
    <name type="common">Giant reed</name>
    <name type="synonym">Donax arundinaceus</name>
    <dbReference type="NCBI Taxonomy" id="35708"/>
    <lineage>
        <taxon>Eukaryota</taxon>
        <taxon>Viridiplantae</taxon>
        <taxon>Streptophyta</taxon>
        <taxon>Embryophyta</taxon>
        <taxon>Tracheophyta</taxon>
        <taxon>Spermatophyta</taxon>
        <taxon>Magnoliopsida</taxon>
        <taxon>Liliopsida</taxon>
        <taxon>Poales</taxon>
        <taxon>Poaceae</taxon>
        <taxon>PACMAD clade</taxon>
        <taxon>Arundinoideae</taxon>
        <taxon>Arundineae</taxon>
        <taxon>Arundo</taxon>
    </lineage>
</organism>
<reference evidence="1" key="1">
    <citation type="submission" date="2014-09" db="EMBL/GenBank/DDBJ databases">
        <authorList>
            <person name="Magalhaes I.L.F."/>
            <person name="Oliveira U."/>
            <person name="Santos F.R."/>
            <person name="Vidigal T.H.D.A."/>
            <person name="Brescovit A.D."/>
            <person name="Santos A.J."/>
        </authorList>
    </citation>
    <scope>NUCLEOTIDE SEQUENCE</scope>
    <source>
        <tissue evidence="1">Shoot tissue taken approximately 20 cm above the soil surface</tissue>
    </source>
</reference>